<dbReference type="InterPro" id="IPR035940">
    <property type="entry name" value="CAP_sf"/>
</dbReference>
<dbReference type="PANTHER" id="PTHR31157:SF1">
    <property type="entry name" value="SCP DOMAIN-CONTAINING PROTEIN"/>
    <property type="match status" value="1"/>
</dbReference>
<evidence type="ECO:0000313" key="4">
    <source>
        <dbReference type="Proteomes" id="UP000315540"/>
    </source>
</evidence>
<keyword evidence="1" id="KW-0732">Signal</keyword>
<dbReference type="PROSITE" id="PS51257">
    <property type="entry name" value="PROKAR_LIPOPROTEIN"/>
    <property type="match status" value="1"/>
</dbReference>
<evidence type="ECO:0000259" key="2">
    <source>
        <dbReference type="Pfam" id="PF00188"/>
    </source>
</evidence>
<comment type="caution">
    <text evidence="3">The sequence shown here is derived from an EMBL/GenBank/DDBJ whole genome shotgun (WGS) entry which is preliminary data.</text>
</comment>
<accession>A0A504J5Z2</accession>
<feature type="signal peptide" evidence="1">
    <location>
        <begin position="1"/>
        <end position="24"/>
    </location>
</feature>
<dbReference type="SUPFAM" id="SSF55797">
    <property type="entry name" value="PR-1-like"/>
    <property type="match status" value="1"/>
</dbReference>
<dbReference type="AlphaFoldDB" id="A0A504J5Z2"/>
<organism evidence="3 4">
    <name type="scientific">Aquimarina algicola</name>
    <dbReference type="NCBI Taxonomy" id="2589995"/>
    <lineage>
        <taxon>Bacteria</taxon>
        <taxon>Pseudomonadati</taxon>
        <taxon>Bacteroidota</taxon>
        <taxon>Flavobacteriia</taxon>
        <taxon>Flavobacteriales</taxon>
        <taxon>Flavobacteriaceae</taxon>
        <taxon>Aquimarina</taxon>
    </lineage>
</organism>
<dbReference type="EMBL" id="VFWZ01000008">
    <property type="protein sequence ID" value="TPN83053.1"/>
    <property type="molecule type" value="Genomic_DNA"/>
</dbReference>
<sequence>MKLINLQSAWAILLCFTLILSSCSDDDNDSSTPTDGEQASFETQILTLVNEHRKSLSLTELSINQTAERLALEHANSMVDLEEVNADGRRDRIDQLRETENALTVAEFNARFYTPEELVNEWLDTESNKNLIETEKFAEVGIAAVKDQNDRYYYTFIMFDLRN</sequence>
<evidence type="ECO:0000256" key="1">
    <source>
        <dbReference type="SAM" id="SignalP"/>
    </source>
</evidence>
<gene>
    <name evidence="3" type="ORF">FHK87_21770</name>
</gene>
<dbReference type="InterPro" id="IPR014044">
    <property type="entry name" value="CAP_dom"/>
</dbReference>
<protein>
    <recommendedName>
        <fullName evidence="2">SCP domain-containing protein</fullName>
    </recommendedName>
</protein>
<feature type="chain" id="PRO_5021278843" description="SCP domain-containing protein" evidence="1">
    <location>
        <begin position="25"/>
        <end position="163"/>
    </location>
</feature>
<dbReference type="PANTHER" id="PTHR31157">
    <property type="entry name" value="SCP DOMAIN-CONTAINING PROTEIN"/>
    <property type="match status" value="1"/>
</dbReference>
<feature type="domain" description="SCP" evidence="2">
    <location>
        <begin position="46"/>
        <end position="156"/>
    </location>
</feature>
<dbReference type="Gene3D" id="3.40.33.10">
    <property type="entry name" value="CAP"/>
    <property type="match status" value="1"/>
</dbReference>
<evidence type="ECO:0000313" key="3">
    <source>
        <dbReference type="EMBL" id="TPN83053.1"/>
    </source>
</evidence>
<proteinExistence type="predicted"/>
<name>A0A504J5Z2_9FLAO</name>
<reference evidence="3 4" key="1">
    <citation type="submission" date="2019-06" db="EMBL/GenBank/DDBJ databases">
        <authorList>
            <person name="Meng X."/>
        </authorList>
    </citation>
    <scope>NUCLEOTIDE SEQUENCE [LARGE SCALE GENOMIC DNA]</scope>
    <source>
        <strain evidence="3 4">M625</strain>
    </source>
</reference>
<dbReference type="OrthoDB" id="982527at2"/>
<dbReference type="CDD" id="cd05379">
    <property type="entry name" value="CAP_bacterial"/>
    <property type="match status" value="1"/>
</dbReference>
<dbReference type="RefSeq" id="WP_140596681.1">
    <property type="nucleotide sequence ID" value="NZ_VFWZ01000008.1"/>
</dbReference>
<dbReference type="Proteomes" id="UP000315540">
    <property type="component" value="Unassembled WGS sequence"/>
</dbReference>
<dbReference type="Pfam" id="PF00188">
    <property type="entry name" value="CAP"/>
    <property type="match status" value="1"/>
</dbReference>
<keyword evidence="4" id="KW-1185">Reference proteome</keyword>